<keyword evidence="5" id="KW-0804">Transcription</keyword>
<dbReference type="PANTHER" id="PTHR30126">
    <property type="entry name" value="HTH-TYPE TRANSCRIPTIONAL REGULATOR"/>
    <property type="match status" value="1"/>
</dbReference>
<gene>
    <name evidence="7" type="ORF">P4U88_16525</name>
</gene>
<keyword evidence="3" id="KW-0805">Transcription regulation</keyword>
<dbReference type="SUPFAM" id="SSF53850">
    <property type="entry name" value="Periplasmic binding protein-like II"/>
    <property type="match status" value="1"/>
</dbReference>
<dbReference type="EMBL" id="JARMDB010000011">
    <property type="protein sequence ID" value="MED1567521.1"/>
    <property type="molecule type" value="Genomic_DNA"/>
</dbReference>
<evidence type="ECO:0000313" key="7">
    <source>
        <dbReference type="EMBL" id="MED1567521.1"/>
    </source>
</evidence>
<comment type="similarity">
    <text evidence="1">Belongs to the LysR transcriptional regulatory family.</text>
</comment>
<keyword evidence="4" id="KW-0238">DNA-binding</keyword>
<evidence type="ECO:0000256" key="2">
    <source>
        <dbReference type="ARBA" id="ARBA00018718"/>
    </source>
</evidence>
<dbReference type="Pfam" id="PF00126">
    <property type="entry name" value="HTH_1"/>
    <property type="match status" value="1"/>
</dbReference>
<dbReference type="SUPFAM" id="SSF46785">
    <property type="entry name" value="Winged helix' DNA-binding domain"/>
    <property type="match status" value="1"/>
</dbReference>
<reference evidence="7 8" key="1">
    <citation type="submission" date="2023-03" db="EMBL/GenBank/DDBJ databases">
        <title>Bacillus Genome Sequencing.</title>
        <authorList>
            <person name="Dunlap C."/>
        </authorList>
    </citation>
    <scope>NUCLEOTIDE SEQUENCE [LARGE SCALE GENOMIC DNA]</scope>
    <source>
        <strain evidence="7 8">B-615</strain>
    </source>
</reference>
<proteinExistence type="inferred from homology"/>
<feature type="domain" description="HTH lysR-type" evidence="6">
    <location>
        <begin position="9"/>
        <end position="66"/>
    </location>
</feature>
<dbReference type="InterPro" id="IPR036388">
    <property type="entry name" value="WH-like_DNA-bd_sf"/>
</dbReference>
<dbReference type="Pfam" id="PF03466">
    <property type="entry name" value="LysR_substrate"/>
    <property type="match status" value="1"/>
</dbReference>
<dbReference type="Proteomes" id="UP001309448">
    <property type="component" value="Unassembled WGS sequence"/>
</dbReference>
<dbReference type="PRINTS" id="PR00039">
    <property type="entry name" value="HTHLYSR"/>
</dbReference>
<dbReference type="InterPro" id="IPR000847">
    <property type="entry name" value="LysR_HTH_N"/>
</dbReference>
<accession>A0ABU6MXC3</accession>
<evidence type="ECO:0000259" key="6">
    <source>
        <dbReference type="PROSITE" id="PS50931"/>
    </source>
</evidence>
<keyword evidence="8" id="KW-1185">Reference proteome</keyword>
<evidence type="ECO:0000256" key="3">
    <source>
        <dbReference type="ARBA" id="ARBA00023015"/>
    </source>
</evidence>
<evidence type="ECO:0000313" key="8">
    <source>
        <dbReference type="Proteomes" id="UP001309448"/>
    </source>
</evidence>
<organism evidence="7 8">
    <name type="scientific">Bacillus paramycoides</name>
    <dbReference type="NCBI Taxonomy" id="2026194"/>
    <lineage>
        <taxon>Bacteria</taxon>
        <taxon>Bacillati</taxon>
        <taxon>Bacillota</taxon>
        <taxon>Bacilli</taxon>
        <taxon>Bacillales</taxon>
        <taxon>Bacillaceae</taxon>
        <taxon>Bacillus</taxon>
        <taxon>Bacillus cereus group</taxon>
    </lineage>
</organism>
<evidence type="ECO:0000256" key="4">
    <source>
        <dbReference type="ARBA" id="ARBA00023125"/>
    </source>
</evidence>
<dbReference type="CDD" id="cd05466">
    <property type="entry name" value="PBP2_LTTR_substrate"/>
    <property type="match status" value="1"/>
</dbReference>
<protein>
    <recommendedName>
        <fullName evidence="2">HTH-type transcriptional regulator CzcR</fullName>
    </recommendedName>
</protein>
<dbReference type="InterPro" id="IPR036390">
    <property type="entry name" value="WH_DNA-bd_sf"/>
</dbReference>
<comment type="caution">
    <text evidence="7">The sequence shown here is derived from an EMBL/GenBank/DDBJ whole genome shotgun (WGS) entry which is preliminary data.</text>
</comment>
<name>A0ABU6MXC3_9BACI</name>
<dbReference type="PANTHER" id="PTHR30126:SF100">
    <property type="entry name" value="LYSR-FAMILY TRANSCRIPTIONAL REGULATOR"/>
    <property type="match status" value="1"/>
</dbReference>
<evidence type="ECO:0000256" key="1">
    <source>
        <dbReference type="ARBA" id="ARBA00009437"/>
    </source>
</evidence>
<dbReference type="InterPro" id="IPR005119">
    <property type="entry name" value="LysR_subst-bd"/>
</dbReference>
<dbReference type="PROSITE" id="PS50931">
    <property type="entry name" value="HTH_LYSR"/>
    <property type="match status" value="1"/>
</dbReference>
<dbReference type="RefSeq" id="WP_327920411.1">
    <property type="nucleotide sequence ID" value="NZ_JARMDB010000011.1"/>
</dbReference>
<dbReference type="Gene3D" id="1.10.10.10">
    <property type="entry name" value="Winged helix-like DNA-binding domain superfamily/Winged helix DNA-binding domain"/>
    <property type="match status" value="1"/>
</dbReference>
<evidence type="ECO:0000256" key="5">
    <source>
        <dbReference type="ARBA" id="ARBA00023163"/>
    </source>
</evidence>
<sequence>MIIKEVSLMEIRHVKTFCAIVKYGGFSKAAHALGYAQSTVTAHIKVLENDLHIPLFDRLGKKVLLTKAGHQFHPYALELLAIYEKAQEIPQNSNHLEGTLSITSNESLAVYRLPQLLRTYKQEHPKVNIVLETNTNEQAMKKLHEGETDIIFLIGETIEHNDFITHTFCNEAFGWILPAHSPANTDPFRLLQDTQFIFTEQSCGYRPMVDRFLRESGNIPDKTFETSNVEVIKQSVMCELGISILPYIVVEENCKKEQLCFQPIDTPAVIQSHVIHHKSRWISPVLQSFLTLLEKIQVY</sequence>
<dbReference type="Gene3D" id="3.40.190.290">
    <property type="match status" value="1"/>
</dbReference>